<evidence type="ECO:0000313" key="3">
    <source>
        <dbReference type="Proteomes" id="UP001140949"/>
    </source>
</evidence>
<reference evidence="1" key="2">
    <citation type="submission" date="2023-04" db="EMBL/GenBank/DDBJ databases">
        <authorList>
            <person name="Bruccoleri R.E."/>
            <person name="Oakeley E.J."/>
            <person name="Faust A.-M."/>
            <person name="Dessus-Babus S."/>
            <person name="Altorfer M."/>
            <person name="Burckhardt D."/>
            <person name="Oertli M."/>
            <person name="Naumann U."/>
            <person name="Petersen F."/>
            <person name="Wong J."/>
        </authorList>
    </citation>
    <scope>NUCLEOTIDE SEQUENCE</scope>
    <source>
        <strain evidence="1">GSM-AAB239-AS_SAM_17_03QT</strain>
        <tissue evidence="1">Leaf</tissue>
    </source>
</reference>
<dbReference type="SUPFAM" id="SSF50891">
    <property type="entry name" value="Cyclophilin-like"/>
    <property type="match status" value="1"/>
</dbReference>
<dbReference type="EMBL" id="JANAVB010005596">
    <property type="protein sequence ID" value="KAJ6847320.1"/>
    <property type="molecule type" value="Genomic_DNA"/>
</dbReference>
<reference evidence="1" key="1">
    <citation type="journal article" date="2023" name="GigaByte">
        <title>Genome assembly of the bearded iris, Iris pallida Lam.</title>
        <authorList>
            <person name="Bruccoleri R.E."/>
            <person name="Oakeley E.J."/>
            <person name="Faust A.M.E."/>
            <person name="Altorfer M."/>
            <person name="Dessus-Babus S."/>
            <person name="Burckhardt D."/>
            <person name="Oertli M."/>
            <person name="Naumann U."/>
            <person name="Petersen F."/>
            <person name="Wong J."/>
        </authorList>
    </citation>
    <scope>NUCLEOTIDE SEQUENCE</scope>
    <source>
        <strain evidence="1">GSM-AAB239-AS_SAM_17_03QT</strain>
    </source>
</reference>
<name>A0AAX6HX64_IRIPA</name>
<evidence type="ECO:0000313" key="2">
    <source>
        <dbReference type="EMBL" id="KAJ6847320.1"/>
    </source>
</evidence>
<accession>A0AAX6HX64</accession>
<dbReference type="EMBL" id="JANAVB010006296">
    <property type="protein sequence ID" value="KAJ6845368.1"/>
    <property type="molecule type" value="Genomic_DNA"/>
</dbReference>
<sequence length="64" mass="7332">MQCSLLCLILNREKKGFGFKGPAFHCVIKEFMIQGGDFNKEMFGLGLVIEDSSQYRIAGKLMWR</sequence>
<keyword evidence="3" id="KW-1185">Reference proteome</keyword>
<dbReference type="InterPro" id="IPR029000">
    <property type="entry name" value="Cyclophilin-like_dom_sf"/>
</dbReference>
<comment type="caution">
    <text evidence="1">The sequence shown here is derived from an EMBL/GenBank/DDBJ whole genome shotgun (WGS) entry which is preliminary data.</text>
</comment>
<organism evidence="1 3">
    <name type="scientific">Iris pallida</name>
    <name type="common">Sweet iris</name>
    <dbReference type="NCBI Taxonomy" id="29817"/>
    <lineage>
        <taxon>Eukaryota</taxon>
        <taxon>Viridiplantae</taxon>
        <taxon>Streptophyta</taxon>
        <taxon>Embryophyta</taxon>
        <taxon>Tracheophyta</taxon>
        <taxon>Spermatophyta</taxon>
        <taxon>Magnoliopsida</taxon>
        <taxon>Liliopsida</taxon>
        <taxon>Asparagales</taxon>
        <taxon>Iridaceae</taxon>
        <taxon>Iridoideae</taxon>
        <taxon>Irideae</taxon>
        <taxon>Iris</taxon>
    </lineage>
</organism>
<dbReference type="Gene3D" id="2.40.100.10">
    <property type="entry name" value="Cyclophilin-like"/>
    <property type="match status" value="1"/>
</dbReference>
<evidence type="ECO:0000313" key="1">
    <source>
        <dbReference type="EMBL" id="KAJ6845368.1"/>
    </source>
</evidence>
<proteinExistence type="predicted"/>
<dbReference type="AlphaFoldDB" id="A0AAX6HX64"/>
<protein>
    <submittedName>
        <fullName evidence="1">Photosynthetic NDH subunit of lumenal location 5, chloroplastic-like</fullName>
    </submittedName>
</protein>
<gene>
    <name evidence="2" type="ORF">M6B38_281770</name>
    <name evidence="1" type="ORF">M6B38_289365</name>
</gene>
<dbReference type="Proteomes" id="UP001140949">
    <property type="component" value="Unassembled WGS sequence"/>
</dbReference>